<dbReference type="Proteomes" id="UP000593568">
    <property type="component" value="Unassembled WGS sequence"/>
</dbReference>
<dbReference type="AlphaFoldDB" id="A0A7J9FL06"/>
<evidence type="ECO:0000313" key="2">
    <source>
        <dbReference type="Proteomes" id="UP000593568"/>
    </source>
</evidence>
<protein>
    <recommendedName>
        <fullName evidence="3">DDE Tnp4 domain-containing protein</fullName>
    </recommendedName>
</protein>
<evidence type="ECO:0000313" key="1">
    <source>
        <dbReference type="EMBL" id="MBA0785868.1"/>
    </source>
</evidence>
<comment type="caution">
    <text evidence="1">The sequence shown here is derived from an EMBL/GenBank/DDBJ whole genome shotgun (WGS) entry which is preliminary data.</text>
</comment>
<name>A0A7J9FL06_9ROSI</name>
<gene>
    <name evidence="1" type="ORF">Gotri_006817</name>
</gene>
<proteinExistence type="predicted"/>
<keyword evidence="2" id="KW-1185">Reference proteome</keyword>
<dbReference type="EMBL" id="JABEZW010220514">
    <property type="protein sequence ID" value="MBA0785868.1"/>
    <property type="molecule type" value="Genomic_DNA"/>
</dbReference>
<reference evidence="1 2" key="1">
    <citation type="journal article" date="2019" name="Genome Biol. Evol.">
        <title>Insights into the evolution of the New World diploid cottons (Gossypium, subgenus Houzingenia) based on genome sequencing.</title>
        <authorList>
            <person name="Grover C.E."/>
            <person name="Arick M.A. 2nd"/>
            <person name="Thrash A."/>
            <person name="Conover J.L."/>
            <person name="Sanders W.S."/>
            <person name="Peterson D.G."/>
            <person name="Frelichowski J.E."/>
            <person name="Scheffler J.A."/>
            <person name="Scheffler B.E."/>
            <person name="Wendel J.F."/>
        </authorList>
    </citation>
    <scope>NUCLEOTIDE SEQUENCE [LARGE SCALE GENOMIC DNA]</scope>
    <source>
        <strain evidence="1">8</strain>
        <tissue evidence="1">Leaf</tissue>
    </source>
</reference>
<evidence type="ECO:0008006" key="3">
    <source>
        <dbReference type="Google" id="ProtNLM"/>
    </source>
</evidence>
<accession>A0A7J9FL06</accession>
<organism evidence="1 2">
    <name type="scientific">Gossypium trilobum</name>
    <dbReference type="NCBI Taxonomy" id="34281"/>
    <lineage>
        <taxon>Eukaryota</taxon>
        <taxon>Viridiplantae</taxon>
        <taxon>Streptophyta</taxon>
        <taxon>Embryophyta</taxon>
        <taxon>Tracheophyta</taxon>
        <taxon>Spermatophyta</taxon>
        <taxon>Magnoliopsida</taxon>
        <taxon>eudicotyledons</taxon>
        <taxon>Gunneridae</taxon>
        <taxon>Pentapetalae</taxon>
        <taxon>rosids</taxon>
        <taxon>malvids</taxon>
        <taxon>Malvales</taxon>
        <taxon>Malvaceae</taxon>
        <taxon>Malvoideae</taxon>
        <taxon>Gossypium</taxon>
    </lineage>
</organism>
<sequence>MLGVCTPNMHFVYILPGWKDSVVDGQVLRNVISRRHGLKVHHGCYYLVDAGCTNSEGFLKPFRG</sequence>